<gene>
    <name evidence="2" type="ORF">FHS89_000263</name>
</gene>
<protein>
    <submittedName>
        <fullName evidence="2">Uncharacterized protein</fullName>
    </submittedName>
</protein>
<keyword evidence="1" id="KW-0732">Signal</keyword>
<evidence type="ECO:0000256" key="1">
    <source>
        <dbReference type="SAM" id="SignalP"/>
    </source>
</evidence>
<comment type="caution">
    <text evidence="2">The sequence shown here is derived from an EMBL/GenBank/DDBJ whole genome shotgun (WGS) entry which is preliminary data.</text>
</comment>
<organism evidence="2 3">
    <name type="scientific">Rubricella aquisinus</name>
    <dbReference type="NCBI Taxonomy" id="2028108"/>
    <lineage>
        <taxon>Bacteria</taxon>
        <taxon>Pseudomonadati</taxon>
        <taxon>Pseudomonadota</taxon>
        <taxon>Alphaproteobacteria</taxon>
        <taxon>Rhodobacterales</taxon>
        <taxon>Paracoccaceae</taxon>
        <taxon>Rubricella</taxon>
    </lineage>
</organism>
<evidence type="ECO:0000313" key="3">
    <source>
        <dbReference type="Proteomes" id="UP000553766"/>
    </source>
</evidence>
<sequence length="152" mass="15680">MTRMFAAICAVLWLLAGGPASALPKERLLGQWSGNGHLVHPDTGHQLRLMCRLRGEDAGAEGLTLTLRCATLQEAQTVPLLIAYDPSGAVGAVTVTRADGTAVPLAFVADAARLTLTDPVAGVLDLTQSDTGLILSLDSPNLGAGVLDLSPD</sequence>
<evidence type="ECO:0000313" key="2">
    <source>
        <dbReference type="EMBL" id="MBB5514265.1"/>
    </source>
</evidence>
<dbReference type="RefSeq" id="WP_184007677.1">
    <property type="nucleotide sequence ID" value="NZ_JACIJS010000001.1"/>
</dbReference>
<dbReference type="EMBL" id="JACIJS010000001">
    <property type="protein sequence ID" value="MBB5514265.1"/>
    <property type="molecule type" value="Genomic_DNA"/>
</dbReference>
<reference evidence="2 3" key="1">
    <citation type="submission" date="2020-08" db="EMBL/GenBank/DDBJ databases">
        <title>Genomic Encyclopedia of Type Strains, Phase IV (KMG-IV): sequencing the most valuable type-strain genomes for metagenomic binning, comparative biology and taxonomic classification.</title>
        <authorList>
            <person name="Goeker M."/>
        </authorList>
    </citation>
    <scope>NUCLEOTIDE SEQUENCE [LARGE SCALE GENOMIC DNA]</scope>
    <source>
        <strain evidence="2 3">DSM 103377</strain>
    </source>
</reference>
<accession>A0A840WX52</accession>
<dbReference type="AlphaFoldDB" id="A0A840WX52"/>
<dbReference type="Proteomes" id="UP000553766">
    <property type="component" value="Unassembled WGS sequence"/>
</dbReference>
<feature type="signal peptide" evidence="1">
    <location>
        <begin position="1"/>
        <end position="22"/>
    </location>
</feature>
<name>A0A840WX52_9RHOB</name>
<feature type="chain" id="PRO_5033054262" evidence="1">
    <location>
        <begin position="23"/>
        <end position="152"/>
    </location>
</feature>
<proteinExistence type="predicted"/>
<keyword evidence="3" id="KW-1185">Reference proteome</keyword>